<dbReference type="PANTHER" id="PTHR48029">
    <property type="entry name" value="NUCLEOLAR PROTEIN 8"/>
    <property type="match status" value="1"/>
</dbReference>
<feature type="compositionally biased region" description="Low complexity" evidence="5">
    <location>
        <begin position="118"/>
        <end position="132"/>
    </location>
</feature>
<dbReference type="EMBL" id="PUHQ01000076">
    <property type="protein sequence ID" value="KAG0657768.1"/>
    <property type="molecule type" value="Genomic_DNA"/>
</dbReference>
<name>A0A9P7B482_RHOMI</name>
<keyword evidence="2 4" id="KW-0694">RNA-binding</keyword>
<gene>
    <name evidence="7" type="ORF">C6P46_006235</name>
</gene>
<evidence type="ECO:0000259" key="6">
    <source>
        <dbReference type="PROSITE" id="PS50102"/>
    </source>
</evidence>
<keyword evidence="3" id="KW-0539">Nucleus</keyword>
<dbReference type="InterPro" id="IPR034138">
    <property type="entry name" value="NOP8_RRM"/>
</dbReference>
<dbReference type="InterPro" id="IPR000504">
    <property type="entry name" value="RRM_dom"/>
</dbReference>
<dbReference type="Gene3D" id="3.30.70.330">
    <property type="match status" value="1"/>
</dbReference>
<evidence type="ECO:0000256" key="5">
    <source>
        <dbReference type="SAM" id="MobiDB-lite"/>
    </source>
</evidence>
<dbReference type="OrthoDB" id="21643at2759"/>
<comment type="caution">
    <text evidence="7">The sequence shown here is derived from an EMBL/GenBank/DDBJ whole genome shotgun (WGS) entry which is preliminary data.</text>
</comment>
<feature type="compositionally biased region" description="Acidic residues" evidence="5">
    <location>
        <begin position="593"/>
        <end position="606"/>
    </location>
</feature>
<dbReference type="CDD" id="cd12226">
    <property type="entry name" value="RRM_NOL8"/>
    <property type="match status" value="1"/>
</dbReference>
<feature type="domain" description="RRM" evidence="6">
    <location>
        <begin position="22"/>
        <end position="105"/>
    </location>
</feature>
<feature type="region of interest" description="Disordered" evidence="5">
    <location>
        <begin position="722"/>
        <end position="761"/>
    </location>
</feature>
<dbReference type="PANTHER" id="PTHR48029:SF1">
    <property type="entry name" value="NUCLEOLAR PROTEIN 8"/>
    <property type="match status" value="1"/>
</dbReference>
<feature type="compositionally biased region" description="Polar residues" evidence="5">
    <location>
        <begin position="632"/>
        <end position="643"/>
    </location>
</feature>
<organism evidence="7 8">
    <name type="scientific">Rhodotorula mucilaginosa</name>
    <name type="common">Yeast</name>
    <name type="synonym">Rhodotorula rubra</name>
    <dbReference type="NCBI Taxonomy" id="5537"/>
    <lineage>
        <taxon>Eukaryota</taxon>
        <taxon>Fungi</taxon>
        <taxon>Dikarya</taxon>
        <taxon>Basidiomycota</taxon>
        <taxon>Pucciniomycotina</taxon>
        <taxon>Microbotryomycetes</taxon>
        <taxon>Sporidiobolales</taxon>
        <taxon>Sporidiobolaceae</taxon>
        <taxon>Rhodotorula</taxon>
    </lineage>
</organism>
<feature type="region of interest" description="Disordered" evidence="5">
    <location>
        <begin position="470"/>
        <end position="552"/>
    </location>
</feature>
<comment type="subcellular location">
    <subcellularLocation>
        <location evidence="1">Nucleus</location>
        <location evidence="1">Nucleolus</location>
    </subcellularLocation>
</comment>
<dbReference type="InterPro" id="IPR012677">
    <property type="entry name" value="Nucleotide-bd_a/b_plait_sf"/>
</dbReference>
<feature type="region of interest" description="Disordered" evidence="5">
    <location>
        <begin position="1"/>
        <end position="21"/>
    </location>
</feature>
<feature type="compositionally biased region" description="Acidic residues" evidence="5">
    <location>
        <begin position="489"/>
        <end position="499"/>
    </location>
</feature>
<evidence type="ECO:0000313" key="8">
    <source>
        <dbReference type="Proteomes" id="UP000777482"/>
    </source>
</evidence>
<dbReference type="GO" id="GO:0003723">
    <property type="term" value="F:RNA binding"/>
    <property type="evidence" value="ECO:0007669"/>
    <property type="project" value="UniProtKB-UniRule"/>
</dbReference>
<feature type="compositionally biased region" description="Basic residues" evidence="5">
    <location>
        <begin position="728"/>
        <end position="742"/>
    </location>
</feature>
<feature type="compositionally biased region" description="Low complexity" evidence="5">
    <location>
        <begin position="567"/>
        <end position="579"/>
    </location>
</feature>
<dbReference type="PROSITE" id="PS50102">
    <property type="entry name" value="RRM"/>
    <property type="match status" value="1"/>
</dbReference>
<evidence type="ECO:0000256" key="2">
    <source>
        <dbReference type="ARBA" id="ARBA00022884"/>
    </source>
</evidence>
<feature type="region of interest" description="Disordered" evidence="5">
    <location>
        <begin position="378"/>
        <end position="397"/>
    </location>
</feature>
<keyword evidence="8" id="KW-1185">Reference proteome</keyword>
<dbReference type="AlphaFoldDB" id="A0A9P7B482"/>
<proteinExistence type="predicted"/>
<dbReference type="InterPro" id="IPR035979">
    <property type="entry name" value="RBD_domain_sf"/>
</dbReference>
<protein>
    <recommendedName>
        <fullName evidence="6">RRM domain-containing protein</fullName>
    </recommendedName>
</protein>
<dbReference type="Proteomes" id="UP000777482">
    <property type="component" value="Unassembled WGS sequence"/>
</dbReference>
<feature type="region of interest" description="Disordered" evidence="5">
    <location>
        <begin position="112"/>
        <end position="157"/>
    </location>
</feature>
<feature type="compositionally biased region" description="Low complexity" evidence="5">
    <location>
        <begin position="1"/>
        <end position="17"/>
    </location>
</feature>
<dbReference type="SMART" id="SM00360">
    <property type="entry name" value="RRM"/>
    <property type="match status" value="1"/>
</dbReference>
<feature type="compositionally biased region" description="Acidic residues" evidence="5">
    <location>
        <begin position="519"/>
        <end position="538"/>
    </location>
</feature>
<accession>A0A9P7B482</accession>
<evidence type="ECO:0000256" key="4">
    <source>
        <dbReference type="PROSITE-ProRule" id="PRU00176"/>
    </source>
</evidence>
<feature type="region of interest" description="Disordered" evidence="5">
    <location>
        <begin position="567"/>
        <end position="644"/>
    </location>
</feature>
<evidence type="ECO:0000256" key="1">
    <source>
        <dbReference type="ARBA" id="ARBA00004604"/>
    </source>
</evidence>
<evidence type="ECO:0000313" key="7">
    <source>
        <dbReference type="EMBL" id="KAG0657768.1"/>
    </source>
</evidence>
<evidence type="ECO:0000256" key="3">
    <source>
        <dbReference type="ARBA" id="ARBA00023242"/>
    </source>
</evidence>
<reference evidence="7 8" key="1">
    <citation type="submission" date="2020-11" db="EMBL/GenBank/DDBJ databases">
        <title>Kefir isolates.</title>
        <authorList>
            <person name="Marcisauskas S."/>
            <person name="Kim Y."/>
            <person name="Blasche S."/>
        </authorList>
    </citation>
    <scope>NUCLEOTIDE SEQUENCE [LARGE SCALE GENOMIC DNA]</scope>
    <source>
        <strain evidence="7 8">KR</strain>
    </source>
</reference>
<dbReference type="GO" id="GO:0005730">
    <property type="term" value="C:nucleolus"/>
    <property type="evidence" value="ECO:0007669"/>
    <property type="project" value="UniProtKB-SubCell"/>
</dbReference>
<sequence>MGGKKASTAAPARPSTSEPVTKRVHVGNLAPSVTAKDLVQRFSSFGTVIDGEHGVQGLGKTDTGTARAFAFFSLETTDAQFARCLSMLNGSTWKAHKLRIGPAKPDWQSRLAAEREAAAAASEGNGSSSAAGSGSGSGRPKKRRKRSKDPNVGVAATHFELVDKDNIQRHRGWLLDPKPVPTPLFPIIIRPSHPVGPPPAAPTTAWSRAPTKAKPSKAARAAARLGEAALERPSITRAKRMRIDPRRWGRQKIVFDLMMPALEGKGHRAATAVGAGAPNMHAIGTWECEEPEEGTAAAENSKEQVTWVFKTRDGQVRRRETVRLTQRTAHTDRFTTLLERLHQSSSAPARFAQGDDSTAVAGDKDDAAAMDDDAMPMIADDSVRPAPGTTVRARSLSPPPYVPVAPRTLIYNEEDEFQLVATALNDDERALAHARERAEYRKLALSALAEIQDLEQVEVSSTTTEAAAAAGADAATTKPLPKVEGFAQADDDDDDDEIFETLRLRGGAGGEASDSSSSSDEESSSDSDSDSNSDEASESADTAGVAGGAAQNPAALKETLTALFKPGSAAGGAAAPTATDGGGGGGFSLFADMDLDLDGGEAEPADEGVTIPLAPPIDTVPVTRPLPLGPMRNTSRFGPQVSSGLGLGAPSKPFFLFPSGPFEDANRPGEVDEVEVAKLGLPAVSIERAKDESRRRIQDAPAKDFWRHESQDEIDENHLKMRETLRGVGRKRHREAVKRTRKPGGTGRRGATSIPLDLLEE</sequence>
<dbReference type="SUPFAM" id="SSF54928">
    <property type="entry name" value="RNA-binding domain, RBD"/>
    <property type="match status" value="1"/>
</dbReference>